<keyword evidence="1" id="KW-0732">Signal</keyword>
<evidence type="ECO:0000256" key="1">
    <source>
        <dbReference type="SAM" id="SignalP"/>
    </source>
</evidence>
<name>A0A1T4VVR1_9FIRM</name>
<proteinExistence type="predicted"/>
<dbReference type="SUPFAM" id="SSF49265">
    <property type="entry name" value="Fibronectin type III"/>
    <property type="match status" value="1"/>
</dbReference>
<dbReference type="EMBL" id="FUXZ01000010">
    <property type="protein sequence ID" value="SKA69100.1"/>
    <property type="molecule type" value="Genomic_DNA"/>
</dbReference>
<evidence type="ECO:0000313" key="3">
    <source>
        <dbReference type="Proteomes" id="UP000190814"/>
    </source>
</evidence>
<keyword evidence="3" id="KW-1185">Reference proteome</keyword>
<dbReference type="InterPro" id="IPR003961">
    <property type="entry name" value="FN3_dom"/>
</dbReference>
<dbReference type="AlphaFoldDB" id="A0A1T4VVR1"/>
<protein>
    <recommendedName>
        <fullName evidence="4">Fibronectin type-III domain-containing protein</fullName>
    </recommendedName>
</protein>
<dbReference type="InterPro" id="IPR013783">
    <property type="entry name" value="Ig-like_fold"/>
</dbReference>
<dbReference type="Gene3D" id="2.60.40.10">
    <property type="entry name" value="Immunoglobulins"/>
    <property type="match status" value="1"/>
</dbReference>
<accession>A0A1T4VVR1</accession>
<dbReference type="RefSeq" id="WP_078766626.1">
    <property type="nucleotide sequence ID" value="NZ_FUXZ01000010.1"/>
</dbReference>
<evidence type="ECO:0000313" key="2">
    <source>
        <dbReference type="EMBL" id="SKA69100.1"/>
    </source>
</evidence>
<organism evidence="2 3">
    <name type="scientific">Eubacterium uniforme</name>
    <dbReference type="NCBI Taxonomy" id="39495"/>
    <lineage>
        <taxon>Bacteria</taxon>
        <taxon>Bacillati</taxon>
        <taxon>Bacillota</taxon>
        <taxon>Clostridia</taxon>
        <taxon>Eubacteriales</taxon>
        <taxon>Eubacteriaceae</taxon>
        <taxon>Eubacterium</taxon>
    </lineage>
</organism>
<feature type="signal peptide" evidence="1">
    <location>
        <begin position="1"/>
        <end position="20"/>
    </location>
</feature>
<reference evidence="2 3" key="1">
    <citation type="submission" date="2017-02" db="EMBL/GenBank/DDBJ databases">
        <authorList>
            <person name="Peterson S.W."/>
        </authorList>
    </citation>
    <scope>NUCLEOTIDE SEQUENCE [LARGE SCALE GENOMIC DNA]</scope>
    <source>
        <strain evidence="2 3">ATCC 35992</strain>
    </source>
</reference>
<dbReference type="Proteomes" id="UP000190814">
    <property type="component" value="Unassembled WGS sequence"/>
</dbReference>
<gene>
    <name evidence="2" type="ORF">SAMN02745111_01778</name>
</gene>
<dbReference type="OrthoDB" id="9788327at2"/>
<feature type="chain" id="PRO_5038960574" description="Fibronectin type-III domain-containing protein" evidence="1">
    <location>
        <begin position="21"/>
        <end position="365"/>
    </location>
</feature>
<dbReference type="CDD" id="cd00063">
    <property type="entry name" value="FN3"/>
    <property type="match status" value="1"/>
</dbReference>
<sequence>MKKKISTYALVALSTFTLFSYTPFINNMESSLSKTVYAEETKTDSTQTTTNSEETKKDIVISDEVQNSAKVDKIFENKIIISFKSAANANAYEVNYGNKKTLIKLNDSQITQVKAGTVITLTATLSFEKGTSIDDDIKIYPVFTDEKGEYKIDTNSKFITLKKEDIKLIPTAPSKVTISECYPTLKEVFLSWDRAAYADGVQIKICNAKGKVIKTQKVKYKKATSKSSSLEIKKIDSTAFYKIKIRSYTTFNGKKVYGKWATKYITNALDTIATSDYKNGSIKLSWKKVKGATSYTIYASTKGTKNFKKIKTVKNKATSFQVKKIKKEALVNGKHYYFYVTADKKFKKEIFSSPLRYSAEAVFIK</sequence>
<evidence type="ECO:0008006" key="4">
    <source>
        <dbReference type="Google" id="ProtNLM"/>
    </source>
</evidence>
<dbReference type="STRING" id="39495.SAMN02745111_01778"/>
<dbReference type="InterPro" id="IPR036116">
    <property type="entry name" value="FN3_sf"/>
</dbReference>